<evidence type="ECO:0000313" key="11">
    <source>
        <dbReference type="RefSeq" id="XP_030752453.1"/>
    </source>
</evidence>
<dbReference type="AlphaFoldDB" id="A0A6J2XLP4"/>
<keyword evidence="6" id="KW-1015">Disulfide bond</keyword>
<reference evidence="11" key="1">
    <citation type="submission" date="2025-08" db="UniProtKB">
        <authorList>
            <consortium name="RefSeq"/>
        </authorList>
    </citation>
    <scope>IDENTIFICATION</scope>
    <source>
        <tissue evidence="11">Gonads</tissue>
    </source>
</reference>
<feature type="domain" description="Peptidase C1A papain C-terminal" evidence="8">
    <location>
        <begin position="132"/>
        <end position="341"/>
    </location>
</feature>
<dbReference type="OrthoDB" id="10253408at2759"/>
<accession>A0A6J2XLP4</accession>
<feature type="signal peptide" evidence="7">
    <location>
        <begin position="1"/>
        <end position="18"/>
    </location>
</feature>
<evidence type="ECO:0000256" key="2">
    <source>
        <dbReference type="ARBA" id="ARBA00022670"/>
    </source>
</evidence>
<feature type="domain" description="Cathepsin propeptide inhibitor" evidence="9">
    <location>
        <begin position="45"/>
        <end position="104"/>
    </location>
</feature>
<dbReference type="InParanoid" id="A0A6J2XLP4"/>
<dbReference type="InterPro" id="IPR013201">
    <property type="entry name" value="Prot_inhib_I29"/>
</dbReference>
<dbReference type="RefSeq" id="XP_030752453.1">
    <property type="nucleotide sequence ID" value="XM_030896593.1"/>
</dbReference>
<dbReference type="Gene3D" id="3.90.70.10">
    <property type="entry name" value="Cysteine proteinases"/>
    <property type="match status" value="1"/>
</dbReference>
<evidence type="ECO:0000256" key="4">
    <source>
        <dbReference type="ARBA" id="ARBA00022807"/>
    </source>
</evidence>
<keyword evidence="3" id="KW-0378">Hydrolase</keyword>
<dbReference type="KEGG" id="soy:115879668"/>
<evidence type="ECO:0000259" key="8">
    <source>
        <dbReference type="SMART" id="SM00645"/>
    </source>
</evidence>
<keyword evidence="4" id="KW-0788">Thiol protease</keyword>
<keyword evidence="10" id="KW-1185">Reference proteome</keyword>
<dbReference type="SMART" id="SM00645">
    <property type="entry name" value="Pept_C1"/>
    <property type="match status" value="1"/>
</dbReference>
<dbReference type="PROSITE" id="PS00640">
    <property type="entry name" value="THIOL_PROTEASE_ASN"/>
    <property type="match status" value="1"/>
</dbReference>
<organism evidence="10 11">
    <name type="scientific">Sitophilus oryzae</name>
    <name type="common">Rice weevil</name>
    <name type="synonym">Curculio oryzae</name>
    <dbReference type="NCBI Taxonomy" id="7048"/>
    <lineage>
        <taxon>Eukaryota</taxon>
        <taxon>Metazoa</taxon>
        <taxon>Ecdysozoa</taxon>
        <taxon>Arthropoda</taxon>
        <taxon>Hexapoda</taxon>
        <taxon>Insecta</taxon>
        <taxon>Pterygota</taxon>
        <taxon>Neoptera</taxon>
        <taxon>Endopterygota</taxon>
        <taxon>Coleoptera</taxon>
        <taxon>Polyphaga</taxon>
        <taxon>Cucujiformia</taxon>
        <taxon>Curculionidae</taxon>
        <taxon>Dryophthorinae</taxon>
        <taxon>Sitophilus</taxon>
    </lineage>
</organism>
<gene>
    <name evidence="11" type="primary">LOC115879668</name>
</gene>
<feature type="chain" id="PRO_5026696186" evidence="7">
    <location>
        <begin position="19"/>
        <end position="342"/>
    </location>
</feature>
<dbReference type="PROSITE" id="PS00639">
    <property type="entry name" value="THIOL_PROTEASE_HIS"/>
    <property type="match status" value="1"/>
</dbReference>
<dbReference type="GO" id="GO:0008234">
    <property type="term" value="F:cysteine-type peptidase activity"/>
    <property type="evidence" value="ECO:0007669"/>
    <property type="project" value="UniProtKB-KW"/>
</dbReference>
<dbReference type="Proteomes" id="UP000504635">
    <property type="component" value="Unplaced"/>
</dbReference>
<dbReference type="CDD" id="cd02248">
    <property type="entry name" value="Peptidase_C1A"/>
    <property type="match status" value="1"/>
</dbReference>
<keyword evidence="7" id="KW-0732">Signal</keyword>
<comment type="similarity">
    <text evidence="1">Belongs to the peptidase C1 family.</text>
</comment>
<dbReference type="GeneID" id="115879668"/>
<dbReference type="InterPro" id="IPR039417">
    <property type="entry name" value="Peptidase_C1A_papain-like"/>
</dbReference>
<dbReference type="InterPro" id="IPR025660">
    <property type="entry name" value="Pept_his_AS"/>
</dbReference>
<keyword evidence="5" id="KW-0865">Zymogen</keyword>
<dbReference type="InterPro" id="IPR038765">
    <property type="entry name" value="Papain-like_cys_pep_sf"/>
</dbReference>
<evidence type="ECO:0000313" key="10">
    <source>
        <dbReference type="Proteomes" id="UP000504635"/>
    </source>
</evidence>
<sequence length="342" mass="38963">MSGLKIFIYICLVIVNNAQFSPQTILSNVKPMNIDLNPAALTQQWENFKKENGKNYERLEEILRFDIFKNNLKLMFDHNQKFLSGLVNYHIGINQFADMTKEEFVKNMLKVEMPRGRSKRRIKEHERFRRQIVDRIDWRDRGAVTPVKNQGNCGSCWSFSAIGSVEGQYFLKTGNLVSLSEQNLLDCATDQNRGCNGGWMTNAFDYLKGHTITSEDAYPYYAQQQQCQSPYAPYRISIQGYETISNEGSLQQAVATTGPISAAMDASNLQFYAGGVFRDDDCNSNSVNHGVLIVGYGSESGRDYWLVKNSWGPKWGEEGYFKIVRNRNNQCGIASYGMYPIL</sequence>
<dbReference type="FunFam" id="3.90.70.10:FF:000006">
    <property type="entry name" value="Cathepsin S"/>
    <property type="match status" value="1"/>
</dbReference>
<evidence type="ECO:0000256" key="5">
    <source>
        <dbReference type="ARBA" id="ARBA00023145"/>
    </source>
</evidence>
<keyword evidence="2" id="KW-0645">Protease</keyword>
<dbReference type="InterPro" id="IPR013128">
    <property type="entry name" value="Peptidase_C1A"/>
</dbReference>
<evidence type="ECO:0000256" key="1">
    <source>
        <dbReference type="ARBA" id="ARBA00008455"/>
    </source>
</evidence>
<protein>
    <submittedName>
        <fullName evidence="11">Cathepsin L1-like isoform X1</fullName>
    </submittedName>
</protein>
<dbReference type="Pfam" id="PF08246">
    <property type="entry name" value="Inhibitor_I29"/>
    <property type="match status" value="1"/>
</dbReference>
<dbReference type="GO" id="GO:0006508">
    <property type="term" value="P:proteolysis"/>
    <property type="evidence" value="ECO:0007669"/>
    <property type="project" value="UniProtKB-KW"/>
</dbReference>
<proteinExistence type="inferred from homology"/>
<evidence type="ECO:0000256" key="7">
    <source>
        <dbReference type="SAM" id="SignalP"/>
    </source>
</evidence>
<evidence type="ECO:0000256" key="3">
    <source>
        <dbReference type="ARBA" id="ARBA00022801"/>
    </source>
</evidence>
<dbReference type="InterPro" id="IPR025661">
    <property type="entry name" value="Pept_asp_AS"/>
</dbReference>
<dbReference type="SMART" id="SM00848">
    <property type="entry name" value="Inhibitor_I29"/>
    <property type="match status" value="1"/>
</dbReference>
<name>A0A6J2XLP4_SITOR</name>
<dbReference type="Pfam" id="PF00112">
    <property type="entry name" value="Peptidase_C1"/>
    <property type="match status" value="1"/>
</dbReference>
<dbReference type="InterPro" id="IPR000169">
    <property type="entry name" value="Pept_cys_AS"/>
</dbReference>
<dbReference type="PANTHER" id="PTHR12411">
    <property type="entry name" value="CYSTEINE PROTEASE FAMILY C1-RELATED"/>
    <property type="match status" value="1"/>
</dbReference>
<evidence type="ECO:0000256" key="6">
    <source>
        <dbReference type="ARBA" id="ARBA00023157"/>
    </source>
</evidence>
<evidence type="ECO:0000259" key="9">
    <source>
        <dbReference type="SMART" id="SM00848"/>
    </source>
</evidence>
<dbReference type="SUPFAM" id="SSF54001">
    <property type="entry name" value="Cysteine proteinases"/>
    <property type="match status" value="1"/>
</dbReference>
<dbReference type="PROSITE" id="PS00139">
    <property type="entry name" value="THIOL_PROTEASE_CYS"/>
    <property type="match status" value="1"/>
</dbReference>
<dbReference type="InterPro" id="IPR000668">
    <property type="entry name" value="Peptidase_C1A_C"/>
</dbReference>
<dbReference type="PRINTS" id="PR00705">
    <property type="entry name" value="PAPAIN"/>
</dbReference>